<keyword evidence="2" id="KW-0808">Transferase</keyword>
<keyword evidence="1" id="KW-1133">Transmembrane helix</keyword>
<proteinExistence type="predicted"/>
<evidence type="ECO:0000256" key="1">
    <source>
        <dbReference type="SAM" id="Phobius"/>
    </source>
</evidence>
<name>Q7TUA4_PROMP</name>
<keyword evidence="2" id="KW-0418">Kinase</keyword>
<dbReference type="KEGG" id="pmm:PMM0838"/>
<evidence type="ECO:0000313" key="3">
    <source>
        <dbReference type="Proteomes" id="UP000001026"/>
    </source>
</evidence>
<reference evidence="2 3" key="1">
    <citation type="journal article" date="2003" name="Nature">
        <title>Genome divergence in two Prochlorococcus ecotypes reflects oceanic niche differentiation.</title>
        <authorList>
            <person name="Rocap G."/>
            <person name="Larimer F.W."/>
            <person name="Lamerdin J.E."/>
            <person name="Malfatti S."/>
            <person name="Chain P."/>
            <person name="Ahlgren N.A."/>
            <person name="Arellano A."/>
            <person name="Coleman M."/>
            <person name="Hauser L."/>
            <person name="Hess W.R."/>
            <person name="Johnson Z.I."/>
            <person name="Land M.L."/>
            <person name="Lindell D."/>
            <person name="Post A.F."/>
            <person name="Regala W."/>
            <person name="Shah M."/>
            <person name="Shaw S.L."/>
            <person name="Steglich C."/>
            <person name="Sullivan M.B."/>
            <person name="Ting C.S."/>
            <person name="Tolonen A."/>
            <person name="Webb E.A."/>
            <person name="Zinser E.R."/>
            <person name="Chisholm S.W."/>
        </authorList>
    </citation>
    <scope>NUCLEOTIDE SEQUENCE [LARGE SCALE GENOMIC DNA]</scope>
    <source>
        <strain evidence="3">CCMP1986 / NIES-2087 / MED4</strain>
    </source>
</reference>
<dbReference type="GO" id="GO:0016301">
    <property type="term" value="F:kinase activity"/>
    <property type="evidence" value="ECO:0007669"/>
    <property type="project" value="UniProtKB-KW"/>
</dbReference>
<feature type="transmembrane region" description="Helical" evidence="1">
    <location>
        <begin position="80"/>
        <end position="105"/>
    </location>
</feature>
<dbReference type="Proteomes" id="UP000001026">
    <property type="component" value="Chromosome"/>
</dbReference>
<keyword evidence="1" id="KW-0812">Transmembrane</keyword>
<dbReference type="EMBL" id="BX548174">
    <property type="protein sequence ID" value="CAE19297.1"/>
    <property type="molecule type" value="Genomic_DNA"/>
</dbReference>
<dbReference type="HOGENOM" id="CLU_2024664_0_0_3"/>
<protein>
    <submittedName>
        <fullName evidence="2">Possible Nucleoside diphosphate kinase</fullName>
    </submittedName>
</protein>
<organism evidence="2 3">
    <name type="scientific">Prochlorococcus marinus subsp. pastoris (strain CCMP1986 / NIES-2087 / MED4)</name>
    <dbReference type="NCBI Taxonomy" id="59919"/>
    <lineage>
        <taxon>Bacteria</taxon>
        <taxon>Bacillati</taxon>
        <taxon>Cyanobacteriota</taxon>
        <taxon>Cyanophyceae</taxon>
        <taxon>Synechococcales</taxon>
        <taxon>Prochlorococcaceae</taxon>
        <taxon>Prochlorococcus</taxon>
    </lineage>
</organism>
<sequence>MADLKIPNLNKNSDKYFFKKKLSLRRKSKSKLINESFIMIFFSALIFYLIYLIPNKISIFKNLFINFSKLFANFLDSISYIYEICLSIFIIFSLIFSLILFIGSFSRILKVVKRKTSRLNLK</sequence>
<dbReference type="STRING" id="59919.PMM0838"/>
<keyword evidence="1" id="KW-0472">Membrane</keyword>
<evidence type="ECO:0000313" key="2">
    <source>
        <dbReference type="EMBL" id="CAE19297.1"/>
    </source>
</evidence>
<accession>Q7TUA4</accession>
<dbReference type="AlphaFoldDB" id="Q7TUA4"/>
<feature type="transmembrane region" description="Helical" evidence="1">
    <location>
        <begin position="32"/>
        <end position="53"/>
    </location>
</feature>
<gene>
    <name evidence="2" type="ordered locus">PMM0838</name>
</gene>